<accession>A0A0K9YQR3</accession>
<keyword evidence="1 5" id="KW-0808">Transferase</keyword>
<reference evidence="4 7" key="3">
    <citation type="submission" date="2019-06" db="EMBL/GenBank/DDBJ databases">
        <title>Whole genome shotgun sequence of Brevibacillus reuszeri NBRC 15719.</title>
        <authorList>
            <person name="Hosoyama A."/>
            <person name="Uohara A."/>
            <person name="Ohji S."/>
            <person name="Ichikawa N."/>
        </authorList>
    </citation>
    <scope>NUCLEOTIDE SEQUENCE [LARGE SCALE GENOMIC DNA]</scope>
    <source>
        <strain evidence="4 7">NBRC 15719</strain>
    </source>
</reference>
<dbReference type="EMBL" id="LGIQ01000009">
    <property type="protein sequence ID" value="KNB71016.1"/>
    <property type="molecule type" value="Genomic_DNA"/>
</dbReference>
<evidence type="ECO:0000313" key="5">
    <source>
        <dbReference type="EMBL" id="KNB71016.1"/>
    </source>
</evidence>
<comment type="caution">
    <text evidence="5">The sequence shown here is derived from an EMBL/GenBank/DDBJ whole genome shotgun (WGS) entry which is preliminary data.</text>
</comment>
<evidence type="ECO:0000313" key="7">
    <source>
        <dbReference type="Proteomes" id="UP000319578"/>
    </source>
</evidence>
<evidence type="ECO:0000313" key="4">
    <source>
        <dbReference type="EMBL" id="GED66736.1"/>
    </source>
</evidence>
<sequence>MEIRLLGPEDAKAFSKVRLEGLQKDPDAFGALYEEEIKRTDAEWKERLSNAHTGDSGFFGAFVEGEIVGIIGFFRHRGTKARHKVSVVSMYVRESHRGTGIAAGLMQEEIAYLKKRGDVDQVQLAVVTSNPAATRFYEKMGFLPYGFEKKALKIGERYVDETHMYLMINE</sequence>
<dbReference type="SUPFAM" id="SSF55729">
    <property type="entry name" value="Acyl-CoA N-acyltransferases (Nat)"/>
    <property type="match status" value="1"/>
</dbReference>
<reference evidence="5" key="2">
    <citation type="submission" date="2015-07" db="EMBL/GenBank/DDBJ databases">
        <title>MeaNS - Measles Nucleotide Surveillance Program.</title>
        <authorList>
            <person name="Tran T."/>
            <person name="Druce J."/>
        </authorList>
    </citation>
    <scope>NUCLEOTIDE SEQUENCE</scope>
    <source>
        <strain evidence="5">DSM 9887</strain>
    </source>
</reference>
<dbReference type="PROSITE" id="PS51186">
    <property type="entry name" value="GNAT"/>
    <property type="match status" value="1"/>
</dbReference>
<keyword evidence="7" id="KW-1185">Reference proteome</keyword>
<evidence type="ECO:0000256" key="1">
    <source>
        <dbReference type="ARBA" id="ARBA00022679"/>
    </source>
</evidence>
<dbReference type="InterPro" id="IPR000182">
    <property type="entry name" value="GNAT_dom"/>
</dbReference>
<evidence type="ECO:0000313" key="6">
    <source>
        <dbReference type="Proteomes" id="UP000036834"/>
    </source>
</evidence>
<evidence type="ECO:0000259" key="3">
    <source>
        <dbReference type="PROSITE" id="PS51186"/>
    </source>
</evidence>
<protein>
    <submittedName>
        <fullName evidence="4 5">Acetyltransferase</fullName>
    </submittedName>
</protein>
<dbReference type="AlphaFoldDB" id="A0A0K9YQR3"/>
<dbReference type="EMBL" id="BJON01000002">
    <property type="protein sequence ID" value="GED66736.1"/>
    <property type="molecule type" value="Genomic_DNA"/>
</dbReference>
<organism evidence="5 6">
    <name type="scientific">Brevibacillus reuszeri</name>
    <dbReference type="NCBI Taxonomy" id="54915"/>
    <lineage>
        <taxon>Bacteria</taxon>
        <taxon>Bacillati</taxon>
        <taxon>Bacillota</taxon>
        <taxon>Bacilli</taxon>
        <taxon>Bacillales</taxon>
        <taxon>Paenibacillaceae</taxon>
        <taxon>Brevibacillus</taxon>
    </lineage>
</organism>
<dbReference type="Pfam" id="PF00583">
    <property type="entry name" value="Acetyltransf_1"/>
    <property type="match status" value="1"/>
</dbReference>
<dbReference type="STRING" id="54915.ADS79_19525"/>
<evidence type="ECO:0000256" key="2">
    <source>
        <dbReference type="ARBA" id="ARBA00023315"/>
    </source>
</evidence>
<dbReference type="RefSeq" id="WP_049740052.1">
    <property type="nucleotide sequence ID" value="NZ_BJON01000002.1"/>
</dbReference>
<dbReference type="InterPro" id="IPR016181">
    <property type="entry name" value="Acyl_CoA_acyltransferase"/>
</dbReference>
<dbReference type="PANTHER" id="PTHR43420">
    <property type="entry name" value="ACETYLTRANSFERASE"/>
    <property type="match status" value="1"/>
</dbReference>
<proteinExistence type="predicted"/>
<feature type="domain" description="N-acetyltransferase" evidence="3">
    <location>
        <begin position="1"/>
        <end position="169"/>
    </location>
</feature>
<dbReference type="GO" id="GO:0016747">
    <property type="term" value="F:acyltransferase activity, transferring groups other than amino-acyl groups"/>
    <property type="evidence" value="ECO:0007669"/>
    <property type="project" value="InterPro"/>
</dbReference>
<dbReference type="Gene3D" id="3.40.630.30">
    <property type="match status" value="1"/>
</dbReference>
<dbReference type="Proteomes" id="UP000036834">
    <property type="component" value="Unassembled WGS sequence"/>
</dbReference>
<name>A0A0K9YQR3_9BACL</name>
<dbReference type="Proteomes" id="UP000319578">
    <property type="component" value="Unassembled WGS sequence"/>
</dbReference>
<gene>
    <name evidence="5" type="ORF">ADS79_19525</name>
    <name evidence="4" type="ORF">BRE01_04380</name>
</gene>
<reference evidence="6" key="1">
    <citation type="submission" date="2015-07" db="EMBL/GenBank/DDBJ databases">
        <title>Genome sequencing project for genomic taxonomy and phylogenomics of Bacillus-like bacteria.</title>
        <authorList>
            <person name="Liu B."/>
            <person name="Wang J."/>
            <person name="Zhu Y."/>
            <person name="Liu G."/>
            <person name="Chen Q."/>
            <person name="Chen Z."/>
            <person name="Lan J."/>
            <person name="Che J."/>
            <person name="Ge C."/>
            <person name="Shi H."/>
            <person name="Pan Z."/>
            <person name="Liu X."/>
        </authorList>
    </citation>
    <scope>NUCLEOTIDE SEQUENCE [LARGE SCALE GENOMIC DNA]</scope>
    <source>
        <strain evidence="6">DSM 9887</strain>
    </source>
</reference>
<dbReference type="InterPro" id="IPR050680">
    <property type="entry name" value="YpeA/RimI_acetyltransf"/>
</dbReference>
<dbReference type="CDD" id="cd04301">
    <property type="entry name" value="NAT_SF"/>
    <property type="match status" value="1"/>
</dbReference>
<dbReference type="OrthoDB" id="9799092at2"/>
<keyword evidence="2" id="KW-0012">Acyltransferase</keyword>
<dbReference type="PATRIC" id="fig|54915.3.peg.3013"/>